<dbReference type="Proteomes" id="UP000016931">
    <property type="component" value="Unassembled WGS sequence"/>
</dbReference>
<proteinExistence type="predicted"/>
<feature type="compositionally biased region" description="Low complexity" evidence="1">
    <location>
        <begin position="154"/>
        <end position="176"/>
    </location>
</feature>
<evidence type="ECO:0000313" key="3">
    <source>
        <dbReference type="Proteomes" id="UP000016931"/>
    </source>
</evidence>
<dbReference type="RefSeq" id="XP_016757945.1">
    <property type="nucleotide sequence ID" value="XM_016907766.1"/>
</dbReference>
<dbReference type="HOGENOM" id="CLU_1001734_0_0_1"/>
<sequence length="278" mass="31339">MVLRSAWFRGSQGMEGIQMEVKKLDQQSLLFLERECLTSLCKRAKKKRNREAVHKWRENGSKSIVLDVLTTLQYVALRPPCPLAPYNMQILDSFSPTKLTQSFNQPPAAYPSQSRTTNTLTMSNMPTTLLDLSDELLAHICSYAMISLAADDNNNNNNNNDDNNTSSSPQTSNPTTPSNPRPKFPTPINGVITEQISKRLRHLLQPFRCCHRLYKIAKYQFLESNVIVLNLSDIRGSASRLEFTSGTTQMIMTGNPDPLLRNLVHVQLVGEEEEEVKG</sequence>
<name>M3CYU1_SPHMS</name>
<reference evidence="2 3" key="1">
    <citation type="journal article" date="2012" name="PLoS Pathog.">
        <title>Diverse lifestyles and strategies of plant pathogenesis encoded in the genomes of eighteen Dothideomycetes fungi.</title>
        <authorList>
            <person name="Ohm R.A."/>
            <person name="Feau N."/>
            <person name="Henrissat B."/>
            <person name="Schoch C.L."/>
            <person name="Horwitz B.A."/>
            <person name="Barry K.W."/>
            <person name="Condon B.J."/>
            <person name="Copeland A.C."/>
            <person name="Dhillon B."/>
            <person name="Glaser F."/>
            <person name="Hesse C.N."/>
            <person name="Kosti I."/>
            <person name="LaButti K."/>
            <person name="Lindquist E.A."/>
            <person name="Lucas S."/>
            <person name="Salamov A.A."/>
            <person name="Bradshaw R.E."/>
            <person name="Ciuffetti L."/>
            <person name="Hamelin R.C."/>
            <person name="Kema G.H.J."/>
            <person name="Lawrence C."/>
            <person name="Scott J.A."/>
            <person name="Spatafora J.W."/>
            <person name="Turgeon B.G."/>
            <person name="de Wit P.J.G.M."/>
            <person name="Zhong S."/>
            <person name="Goodwin S.B."/>
            <person name="Grigoriev I.V."/>
        </authorList>
    </citation>
    <scope>NUCLEOTIDE SEQUENCE [LARGE SCALE GENOMIC DNA]</scope>
    <source>
        <strain evidence="2 3">SO2202</strain>
    </source>
</reference>
<dbReference type="EMBL" id="KB456268">
    <property type="protein sequence ID" value="EMF09824.1"/>
    <property type="molecule type" value="Genomic_DNA"/>
</dbReference>
<keyword evidence="3" id="KW-1185">Reference proteome</keyword>
<evidence type="ECO:0000256" key="1">
    <source>
        <dbReference type="SAM" id="MobiDB-lite"/>
    </source>
</evidence>
<feature type="region of interest" description="Disordered" evidence="1">
    <location>
        <begin position="154"/>
        <end position="188"/>
    </location>
</feature>
<dbReference type="AlphaFoldDB" id="M3CYU1"/>
<accession>M3CYU1</accession>
<dbReference type="eggNOG" id="ENOG502RGTX">
    <property type="taxonomic scope" value="Eukaryota"/>
</dbReference>
<dbReference type="OrthoDB" id="3626988at2759"/>
<protein>
    <submittedName>
        <fullName evidence="2">Uncharacterized protein</fullName>
    </submittedName>
</protein>
<evidence type="ECO:0000313" key="2">
    <source>
        <dbReference type="EMBL" id="EMF09824.1"/>
    </source>
</evidence>
<organism evidence="2 3">
    <name type="scientific">Sphaerulina musiva (strain SO2202)</name>
    <name type="common">Poplar stem canker fungus</name>
    <name type="synonym">Septoria musiva</name>
    <dbReference type="NCBI Taxonomy" id="692275"/>
    <lineage>
        <taxon>Eukaryota</taxon>
        <taxon>Fungi</taxon>
        <taxon>Dikarya</taxon>
        <taxon>Ascomycota</taxon>
        <taxon>Pezizomycotina</taxon>
        <taxon>Dothideomycetes</taxon>
        <taxon>Dothideomycetidae</taxon>
        <taxon>Mycosphaerellales</taxon>
        <taxon>Mycosphaerellaceae</taxon>
        <taxon>Sphaerulina</taxon>
    </lineage>
</organism>
<gene>
    <name evidence="2" type="ORF">SEPMUDRAFT_158077</name>
</gene>
<dbReference type="GeneID" id="27904903"/>